<keyword evidence="3" id="KW-1185">Reference proteome</keyword>
<gene>
    <name evidence="2" type="ORF">EDS130_LOCUS41032</name>
    <name evidence="1" type="ORF">XAT740_LOCUS30124</name>
</gene>
<reference evidence="2" key="1">
    <citation type="submission" date="2021-02" db="EMBL/GenBank/DDBJ databases">
        <authorList>
            <person name="Nowell W R."/>
        </authorList>
    </citation>
    <scope>NUCLEOTIDE SEQUENCE</scope>
</reference>
<dbReference type="OrthoDB" id="10548325at2759"/>
<comment type="caution">
    <text evidence="2">The sequence shown here is derived from an EMBL/GenBank/DDBJ whole genome shotgun (WGS) entry which is preliminary data.</text>
</comment>
<evidence type="ECO:0000313" key="4">
    <source>
        <dbReference type="Proteomes" id="UP000663852"/>
    </source>
</evidence>
<organism evidence="2 4">
    <name type="scientific">Adineta ricciae</name>
    <name type="common">Rotifer</name>
    <dbReference type="NCBI Taxonomy" id="249248"/>
    <lineage>
        <taxon>Eukaryota</taxon>
        <taxon>Metazoa</taxon>
        <taxon>Spiralia</taxon>
        <taxon>Gnathifera</taxon>
        <taxon>Rotifera</taxon>
        <taxon>Eurotatoria</taxon>
        <taxon>Bdelloidea</taxon>
        <taxon>Adinetida</taxon>
        <taxon>Adinetidae</taxon>
        <taxon>Adineta</taxon>
    </lineage>
</organism>
<dbReference type="AlphaFoldDB" id="A0A815RCQ2"/>
<accession>A0A815RCQ2</accession>
<evidence type="ECO:0000313" key="3">
    <source>
        <dbReference type="Proteomes" id="UP000663828"/>
    </source>
</evidence>
<dbReference type="Proteomes" id="UP000663852">
    <property type="component" value="Unassembled WGS sequence"/>
</dbReference>
<protein>
    <submittedName>
        <fullName evidence="2">Uncharacterized protein</fullName>
    </submittedName>
</protein>
<dbReference type="EMBL" id="CAJNOJ010000520">
    <property type="protein sequence ID" value="CAF1474782.1"/>
    <property type="molecule type" value="Genomic_DNA"/>
</dbReference>
<dbReference type="Proteomes" id="UP000663828">
    <property type="component" value="Unassembled WGS sequence"/>
</dbReference>
<evidence type="ECO:0000313" key="2">
    <source>
        <dbReference type="EMBL" id="CAF1474782.1"/>
    </source>
</evidence>
<name>A0A815RCQ2_ADIRI</name>
<sequence>MATNRITDAKLEGLFWVYTHNGVARRSSNGEYGAHDLAYGNSPKPYVDVVLSGGLGEYKVKAVIDANDLGDGQLVGGPKQANNACFLKLCACCIPQGVDEVPPSVLTQNKKLQC</sequence>
<evidence type="ECO:0000313" key="1">
    <source>
        <dbReference type="EMBL" id="CAF1325053.1"/>
    </source>
</evidence>
<dbReference type="EMBL" id="CAJNOR010002663">
    <property type="protein sequence ID" value="CAF1325053.1"/>
    <property type="molecule type" value="Genomic_DNA"/>
</dbReference>
<proteinExistence type="predicted"/>